<dbReference type="EC" id="2.4.99.17" evidence="5"/>
<dbReference type="NCBIfam" id="TIGR00113">
    <property type="entry name" value="queA"/>
    <property type="match status" value="1"/>
</dbReference>
<dbReference type="GO" id="GO:0051075">
    <property type="term" value="F:S-adenosylmethionine:tRNA ribosyltransferase-isomerase activity"/>
    <property type="evidence" value="ECO:0007669"/>
    <property type="project" value="UniProtKB-EC"/>
</dbReference>
<dbReference type="EMBL" id="LN890655">
    <property type="protein sequence ID" value="CUS02758.2"/>
    <property type="molecule type" value="Genomic_DNA"/>
</dbReference>
<dbReference type="PANTHER" id="PTHR30307:SF0">
    <property type="entry name" value="S-ADENOSYLMETHIONINE:TRNA RIBOSYLTRANSFERASE-ISOMERASE"/>
    <property type="match status" value="1"/>
</dbReference>
<dbReference type="UniPathway" id="UPA00392"/>
<keyword evidence="2 5" id="KW-0808">Transferase</keyword>
<keyword evidence="3 5" id="KW-0949">S-adenosyl-L-methionine</keyword>
<dbReference type="InterPro" id="IPR042119">
    <property type="entry name" value="QueA_dom2"/>
</dbReference>
<dbReference type="AlphaFoldDB" id="A0A160T1R2"/>
<dbReference type="GO" id="GO:0005737">
    <property type="term" value="C:cytoplasm"/>
    <property type="evidence" value="ECO:0007669"/>
    <property type="project" value="UniProtKB-SubCell"/>
</dbReference>
<dbReference type="Gene3D" id="2.40.10.240">
    <property type="entry name" value="QueA-like"/>
    <property type="match status" value="1"/>
</dbReference>
<comment type="subcellular location">
    <subcellularLocation>
        <location evidence="5">Cytoplasm</location>
    </subcellularLocation>
</comment>
<protein>
    <recommendedName>
        <fullName evidence="5">S-adenosylmethionine:tRNA ribosyltransferase-isomerase</fullName>
        <ecNumber evidence="5">2.4.99.17</ecNumber>
    </recommendedName>
    <alternativeName>
        <fullName evidence="5">Queuosine biosynthesis protein QueA</fullName>
    </alternativeName>
</protein>
<dbReference type="SUPFAM" id="SSF111337">
    <property type="entry name" value="QueA-like"/>
    <property type="match status" value="1"/>
</dbReference>
<dbReference type="Proteomes" id="UP000215027">
    <property type="component" value="Chromosome I"/>
</dbReference>
<evidence type="ECO:0000256" key="4">
    <source>
        <dbReference type="ARBA" id="ARBA00022785"/>
    </source>
</evidence>
<accession>A0A160T1R2</accession>
<keyword evidence="7" id="KW-1185">Reference proteome</keyword>
<dbReference type="OrthoDB" id="9805933at2"/>
<name>A0A160T1R2_9CHLR</name>
<keyword evidence="6" id="KW-0328">Glycosyltransferase</keyword>
<evidence type="ECO:0000313" key="7">
    <source>
        <dbReference type="Proteomes" id="UP000215027"/>
    </source>
</evidence>
<gene>
    <name evidence="5 6" type="primary">queA</name>
    <name evidence="6" type="ORF">CFX0092_A0880</name>
</gene>
<comment type="function">
    <text evidence="5">Transfers and isomerizes the ribose moiety from AdoMet to the 7-aminomethyl group of 7-deazaguanine (preQ1-tRNA) to give epoxyqueuosine (oQ-tRNA).</text>
</comment>
<dbReference type="InterPro" id="IPR036100">
    <property type="entry name" value="QueA_sf"/>
</dbReference>
<dbReference type="KEGG" id="pbf:CFX0092_A0880"/>
<keyword evidence="4 5" id="KW-0671">Queuosine biosynthesis</keyword>
<dbReference type="RefSeq" id="WP_095042334.1">
    <property type="nucleotide sequence ID" value="NZ_LN890655.1"/>
</dbReference>
<dbReference type="PANTHER" id="PTHR30307">
    <property type="entry name" value="S-ADENOSYLMETHIONINE:TRNA RIBOSYLTRANSFERASE-ISOMERASE"/>
    <property type="match status" value="1"/>
</dbReference>
<evidence type="ECO:0000256" key="3">
    <source>
        <dbReference type="ARBA" id="ARBA00022691"/>
    </source>
</evidence>
<comment type="subunit">
    <text evidence="5">Monomer.</text>
</comment>
<dbReference type="InterPro" id="IPR003699">
    <property type="entry name" value="QueA"/>
</dbReference>
<comment type="catalytic activity">
    <reaction evidence="5">
        <text>7-aminomethyl-7-carbaguanosine(34) in tRNA + S-adenosyl-L-methionine = epoxyqueuosine(34) in tRNA + adenine + L-methionine + 2 H(+)</text>
        <dbReference type="Rhea" id="RHEA:32155"/>
        <dbReference type="Rhea" id="RHEA-COMP:10342"/>
        <dbReference type="Rhea" id="RHEA-COMP:18582"/>
        <dbReference type="ChEBI" id="CHEBI:15378"/>
        <dbReference type="ChEBI" id="CHEBI:16708"/>
        <dbReference type="ChEBI" id="CHEBI:57844"/>
        <dbReference type="ChEBI" id="CHEBI:59789"/>
        <dbReference type="ChEBI" id="CHEBI:82833"/>
        <dbReference type="ChEBI" id="CHEBI:194443"/>
        <dbReference type="EC" id="2.4.99.17"/>
    </reaction>
</comment>
<proteinExistence type="inferred from homology"/>
<reference evidence="6" key="1">
    <citation type="submission" date="2016-01" db="EMBL/GenBank/DDBJ databases">
        <authorList>
            <person name="Mcilroy J.S."/>
            <person name="Karst M S."/>
            <person name="Albertsen M."/>
        </authorList>
    </citation>
    <scope>NUCLEOTIDE SEQUENCE</scope>
    <source>
        <strain evidence="6">Cfx-K</strain>
    </source>
</reference>
<evidence type="ECO:0000256" key="5">
    <source>
        <dbReference type="HAMAP-Rule" id="MF_00113"/>
    </source>
</evidence>
<organism evidence="6 7">
    <name type="scientific">Candidatus Promineifilum breve</name>
    <dbReference type="NCBI Taxonomy" id="1806508"/>
    <lineage>
        <taxon>Bacteria</taxon>
        <taxon>Bacillati</taxon>
        <taxon>Chloroflexota</taxon>
        <taxon>Ardenticatenia</taxon>
        <taxon>Candidatus Promineifilales</taxon>
        <taxon>Candidatus Promineifilaceae</taxon>
        <taxon>Candidatus Promineifilum</taxon>
    </lineage>
</organism>
<dbReference type="NCBIfam" id="NF001140">
    <property type="entry name" value="PRK00147.1"/>
    <property type="match status" value="1"/>
</dbReference>
<sequence>MKVSEFDYDLPPALIAQQPMEPRDASRLLVLDGATGSIDHRRFRDLGDYLRPGDVIVANDTRVIPARLFGRKPTGGQVEILLLERLDGTTWRALVGGRRVGVGLVITLLDHADEPASVTATVIAEGAESLRELRFSAPVETWIDALGYAPLPPYIHAPLADAERYQTIYARPPGSAAAPTAGLHFTPELLLQLRERGILFETVTLHVGLDTFKPVSVAEVAEHNIHTEWARLSAEAARRINEAHLAGGRIIAVGTTTARVLETAALRSAGIGGSLRTISARDATGETSNICPWKPVAAFEGPTDLFIYPGYRFRAVGMLITNFHLPRSSLLMLVAAFAGRETMLAAYRAAVAEGYRFYSFGDAMLIRPNG</sequence>
<evidence type="ECO:0000313" key="6">
    <source>
        <dbReference type="EMBL" id="CUS02758.2"/>
    </source>
</evidence>
<dbReference type="InterPro" id="IPR042118">
    <property type="entry name" value="QueA_dom1"/>
</dbReference>
<comment type="pathway">
    <text evidence="5">tRNA modification; tRNA-queuosine biosynthesis.</text>
</comment>
<dbReference type="HAMAP" id="MF_00113">
    <property type="entry name" value="QueA"/>
    <property type="match status" value="1"/>
</dbReference>
<dbReference type="Pfam" id="PF02547">
    <property type="entry name" value="Queuosine_synth"/>
    <property type="match status" value="1"/>
</dbReference>
<keyword evidence="1 5" id="KW-0963">Cytoplasm</keyword>
<evidence type="ECO:0000256" key="2">
    <source>
        <dbReference type="ARBA" id="ARBA00022679"/>
    </source>
</evidence>
<comment type="similarity">
    <text evidence="5">Belongs to the QueA family.</text>
</comment>
<evidence type="ECO:0000256" key="1">
    <source>
        <dbReference type="ARBA" id="ARBA00022490"/>
    </source>
</evidence>
<dbReference type="Gene3D" id="3.40.1780.10">
    <property type="entry name" value="QueA-like"/>
    <property type="match status" value="1"/>
</dbReference>
<dbReference type="GO" id="GO:0008616">
    <property type="term" value="P:tRNA queuosine(34) biosynthetic process"/>
    <property type="evidence" value="ECO:0007669"/>
    <property type="project" value="UniProtKB-UniRule"/>
</dbReference>